<comment type="caution">
    <text evidence="2">The sequence shown here is derived from an EMBL/GenBank/DDBJ whole genome shotgun (WGS) entry which is preliminary data.</text>
</comment>
<protein>
    <submittedName>
        <fullName evidence="2">Uncharacterized protein</fullName>
    </submittedName>
</protein>
<dbReference type="RefSeq" id="XP_018004279.1">
    <property type="nucleotide sequence ID" value="XM_018149086.1"/>
</dbReference>
<dbReference type="VEuPathDB" id="FungiDB:AB675_8625"/>
<reference evidence="2 3" key="1">
    <citation type="submission" date="2015-06" db="EMBL/GenBank/DDBJ databases">
        <title>Draft genome of the ant-associated black yeast Phialophora attae CBS 131958.</title>
        <authorList>
            <person name="Moreno L.F."/>
            <person name="Stielow B.J."/>
            <person name="de Hoog S."/>
            <person name="Vicente V.A."/>
            <person name="Weiss V.A."/>
            <person name="de Vries M."/>
            <person name="Cruz L.M."/>
            <person name="Souza E.M."/>
        </authorList>
    </citation>
    <scope>NUCLEOTIDE SEQUENCE [LARGE SCALE GENOMIC DNA]</scope>
    <source>
        <strain evidence="2 3">CBS 131958</strain>
    </source>
</reference>
<name>A0A0N1HZM8_9EURO</name>
<feature type="region of interest" description="Disordered" evidence="1">
    <location>
        <begin position="123"/>
        <end position="171"/>
    </location>
</feature>
<organism evidence="2 3">
    <name type="scientific">Cyphellophora attinorum</name>
    <dbReference type="NCBI Taxonomy" id="1664694"/>
    <lineage>
        <taxon>Eukaryota</taxon>
        <taxon>Fungi</taxon>
        <taxon>Dikarya</taxon>
        <taxon>Ascomycota</taxon>
        <taxon>Pezizomycotina</taxon>
        <taxon>Eurotiomycetes</taxon>
        <taxon>Chaetothyriomycetidae</taxon>
        <taxon>Chaetothyriales</taxon>
        <taxon>Cyphellophoraceae</taxon>
        <taxon>Cyphellophora</taxon>
    </lineage>
</organism>
<feature type="region of interest" description="Disordered" evidence="1">
    <location>
        <begin position="300"/>
        <end position="324"/>
    </location>
</feature>
<evidence type="ECO:0000313" key="3">
    <source>
        <dbReference type="Proteomes" id="UP000038010"/>
    </source>
</evidence>
<dbReference type="OrthoDB" id="4106209at2759"/>
<dbReference type="AlphaFoldDB" id="A0A0N1HZM8"/>
<evidence type="ECO:0000256" key="1">
    <source>
        <dbReference type="SAM" id="MobiDB-lite"/>
    </source>
</evidence>
<sequence length="361" mass="40146">MKKPSVAETVFQTLSPSSKQNGAPTWTQHVQRNLVPEVREEVQRYFGRIDCVEAQYPGLDYTFAPHRRRLAGFQWHRRLFRAFDSLNLTRDEILSLCNWEGTKAAKDRFEREQQTVITSTTLDGVDSEPACGGPRGILHDWNDSSQSTPQRAHTPASTPANNYEGVDASDEEDIDDRAGVQLAQIAPHQDVATREVGDVAQLDAQWEQWMKDAIERNELDPETMRTIMSQGRPSQSVPPNTSSGVQPLPIGSATPIDEHAASTTRPPTSASLGPQYHRLREAMDELATTSARITADTADLLGDVQTPASSTARPRTRSSTDRDRARLSTLVEELSTNNARMDAENSALQHFLSRTRTETAR</sequence>
<proteinExistence type="predicted"/>
<dbReference type="STRING" id="1664694.A0A0N1HZM8"/>
<feature type="compositionally biased region" description="Polar residues" evidence="1">
    <location>
        <begin position="229"/>
        <end position="245"/>
    </location>
</feature>
<evidence type="ECO:0000313" key="2">
    <source>
        <dbReference type="EMBL" id="KPI44316.1"/>
    </source>
</evidence>
<feature type="compositionally biased region" description="Polar residues" evidence="1">
    <location>
        <begin position="143"/>
        <end position="161"/>
    </location>
</feature>
<accession>A0A0N1HZM8</accession>
<feature type="region of interest" description="Disordered" evidence="1">
    <location>
        <begin position="229"/>
        <end position="273"/>
    </location>
</feature>
<feature type="compositionally biased region" description="Polar residues" evidence="1">
    <location>
        <begin position="261"/>
        <end position="272"/>
    </location>
</feature>
<dbReference type="EMBL" id="LFJN01000003">
    <property type="protein sequence ID" value="KPI44316.1"/>
    <property type="molecule type" value="Genomic_DNA"/>
</dbReference>
<dbReference type="Proteomes" id="UP000038010">
    <property type="component" value="Unassembled WGS sequence"/>
</dbReference>
<gene>
    <name evidence="2" type="ORF">AB675_8625</name>
</gene>
<keyword evidence="3" id="KW-1185">Reference proteome</keyword>
<dbReference type="GeneID" id="28740966"/>